<dbReference type="InterPro" id="IPR016181">
    <property type="entry name" value="Acyl_CoA_acyltransferase"/>
</dbReference>
<proteinExistence type="predicted"/>
<reference evidence="1" key="1">
    <citation type="submission" date="2024-05" db="EMBL/GenBank/DDBJ databases">
        <title>Alkalihalobacillus sp. strain MEB203 novel alkaliphilic bacterium from Lonar Lake, India.</title>
        <authorList>
            <person name="Joshi A."/>
            <person name="Thite S."/>
            <person name="Mengade P."/>
        </authorList>
    </citation>
    <scope>NUCLEOTIDE SEQUENCE</scope>
    <source>
        <strain evidence="1">MEB 203</strain>
    </source>
</reference>
<evidence type="ECO:0000313" key="1">
    <source>
        <dbReference type="EMBL" id="MDE5413642.1"/>
    </source>
</evidence>
<dbReference type="InterPro" id="IPR024699">
    <property type="entry name" value="AcuA"/>
</dbReference>
<evidence type="ECO:0000313" key="2">
    <source>
        <dbReference type="Proteomes" id="UP001148125"/>
    </source>
</evidence>
<dbReference type="EMBL" id="JAOTPO010000005">
    <property type="protein sequence ID" value="MDE5413642.1"/>
    <property type="molecule type" value="Genomic_DNA"/>
</dbReference>
<dbReference type="Gene3D" id="3.40.630.30">
    <property type="match status" value="1"/>
</dbReference>
<name>A0ABT5VE87_9BACI</name>
<dbReference type="PIRSF" id="PIRSF021278">
    <property type="entry name" value="AcuA"/>
    <property type="match status" value="1"/>
</dbReference>
<protein>
    <submittedName>
        <fullName evidence="1">N-acetyltransferase</fullName>
    </submittedName>
</protein>
<dbReference type="SUPFAM" id="SSF55729">
    <property type="entry name" value="Acyl-CoA N-acyltransferases (Nat)"/>
    <property type="match status" value="1"/>
</dbReference>
<comment type="caution">
    <text evidence="1">The sequence shown here is derived from an EMBL/GenBank/DDBJ whole genome shotgun (WGS) entry which is preliminary data.</text>
</comment>
<keyword evidence="2" id="KW-1185">Reference proteome</keyword>
<accession>A0ABT5VE87</accession>
<gene>
    <name evidence="1" type="ORF">N7Z68_09600</name>
</gene>
<dbReference type="CDD" id="cd04301">
    <property type="entry name" value="NAT_SF"/>
    <property type="match status" value="1"/>
</dbReference>
<dbReference type="RefSeq" id="WP_275118261.1">
    <property type="nucleotide sequence ID" value="NZ_JAOTPO010000005.1"/>
</dbReference>
<dbReference type="Proteomes" id="UP001148125">
    <property type="component" value="Unassembled WGS sequence"/>
</dbReference>
<sequence>MKNQIQLVSDFHSIKNYMKDYPFHPSLNRFREAKEQQKALLATLENGSRICIATDKDWIVGYTLILAPEENERWSALPYIKVLGAIEVAPSFRSEGIAKKLLHGICDEPQIEQFIILSIEYAWHWDLHMVNENIEVYKALLKRLLQTQHFNETVTDDPDVAQYKHNFMMARFGKQVSSDQINQFMRLANINSIF</sequence>
<organism evidence="1 2">
    <name type="scientific">Alkalihalobacterium chitinilyticum</name>
    <dbReference type="NCBI Taxonomy" id="2980103"/>
    <lineage>
        <taxon>Bacteria</taxon>
        <taxon>Bacillati</taxon>
        <taxon>Bacillota</taxon>
        <taxon>Bacilli</taxon>
        <taxon>Bacillales</taxon>
        <taxon>Bacillaceae</taxon>
        <taxon>Alkalihalobacterium</taxon>
    </lineage>
</organism>